<dbReference type="AlphaFoldDB" id="A0A3P8EGY3"/>
<reference evidence="3" key="1">
    <citation type="submission" date="2018-11" db="EMBL/GenBank/DDBJ databases">
        <authorList>
            <consortium name="Pathogen Informatics"/>
        </authorList>
    </citation>
    <scope>NUCLEOTIDE SEQUENCE [LARGE SCALE GENOMIC DNA]</scope>
</reference>
<accession>A0A3P8EGY3</accession>
<name>A0A3P8EGY3_HELPZ</name>
<sequence length="171" mass="18620">MTHQRPSTSWAPSEDFTVDEPSRKINALSLSLQESKAALAQANARVSALLERNEELSKSDFPSSTSSAGRSGRGSVYVRTLFVCLIVALYLPGVTPTQCGFAPRTELVPDVSTPLRALTIQLYRPNTSGTTHRHPYAKLSNRRFSIPSTALALVLNPKRSLIKPFPLSIVG</sequence>
<feature type="transmembrane region" description="Helical" evidence="2">
    <location>
        <begin position="76"/>
        <end position="94"/>
    </location>
</feature>
<gene>
    <name evidence="3" type="ORF">HPBE_LOCUS18354</name>
</gene>
<evidence type="ECO:0000256" key="2">
    <source>
        <dbReference type="SAM" id="Phobius"/>
    </source>
</evidence>
<keyword evidence="2" id="KW-0472">Membrane</keyword>
<keyword evidence="1" id="KW-0175">Coiled coil</keyword>
<evidence type="ECO:0000313" key="3">
    <source>
        <dbReference type="EMBL" id="VDP11259.1"/>
    </source>
</evidence>
<feature type="coiled-coil region" evidence="1">
    <location>
        <begin position="25"/>
        <end position="59"/>
    </location>
</feature>
<proteinExistence type="predicted"/>
<protein>
    <submittedName>
        <fullName evidence="3">Uncharacterized protein</fullName>
    </submittedName>
</protein>
<organism evidence="3">
    <name type="scientific">Heligmosomoides polygyrus</name>
    <name type="common">Parasitic roundworm</name>
    <dbReference type="NCBI Taxonomy" id="6339"/>
    <lineage>
        <taxon>Eukaryota</taxon>
        <taxon>Metazoa</taxon>
        <taxon>Ecdysozoa</taxon>
        <taxon>Nematoda</taxon>
        <taxon>Chromadorea</taxon>
        <taxon>Rhabditida</taxon>
        <taxon>Rhabditina</taxon>
        <taxon>Rhabditomorpha</taxon>
        <taxon>Strongyloidea</taxon>
        <taxon>Heligmosomidae</taxon>
        <taxon>Heligmosomoides</taxon>
    </lineage>
</organism>
<keyword evidence="2" id="KW-1133">Transmembrane helix</keyword>
<keyword evidence="2" id="KW-0812">Transmembrane</keyword>
<evidence type="ECO:0000256" key="1">
    <source>
        <dbReference type="SAM" id="Coils"/>
    </source>
</evidence>
<dbReference type="EMBL" id="UZAH01030633">
    <property type="protein sequence ID" value="VDP11259.1"/>
    <property type="molecule type" value="Genomic_DNA"/>
</dbReference>